<organism evidence="1 2">
    <name type="scientific">Solanum verrucosum</name>
    <dbReference type="NCBI Taxonomy" id="315347"/>
    <lineage>
        <taxon>Eukaryota</taxon>
        <taxon>Viridiplantae</taxon>
        <taxon>Streptophyta</taxon>
        <taxon>Embryophyta</taxon>
        <taxon>Tracheophyta</taxon>
        <taxon>Spermatophyta</taxon>
        <taxon>Magnoliopsida</taxon>
        <taxon>eudicotyledons</taxon>
        <taxon>Gunneridae</taxon>
        <taxon>Pentapetalae</taxon>
        <taxon>asterids</taxon>
        <taxon>lamiids</taxon>
        <taxon>Solanales</taxon>
        <taxon>Solanaceae</taxon>
        <taxon>Solanoideae</taxon>
        <taxon>Solaneae</taxon>
        <taxon>Solanum</taxon>
    </lineage>
</organism>
<proteinExistence type="predicted"/>
<sequence length="25" mass="2906">MLVQQQGQKEVLNLVQQQVLNLVQQ</sequence>
<evidence type="ECO:0000313" key="2">
    <source>
        <dbReference type="Proteomes" id="UP001234989"/>
    </source>
</evidence>
<dbReference type="AlphaFoldDB" id="A0AAF0V2Q7"/>
<dbReference type="Proteomes" id="UP001234989">
    <property type="component" value="Chromosome 12"/>
</dbReference>
<keyword evidence="2" id="KW-1185">Reference proteome</keyword>
<evidence type="ECO:0000313" key="1">
    <source>
        <dbReference type="EMBL" id="WMV57217.1"/>
    </source>
</evidence>
<accession>A0AAF0V2Q7</accession>
<gene>
    <name evidence="1" type="ORF">MTR67_050602</name>
</gene>
<reference evidence="1" key="1">
    <citation type="submission" date="2023-08" db="EMBL/GenBank/DDBJ databases">
        <title>A de novo genome assembly of Solanum verrucosum Schlechtendal, a Mexican diploid species geographically isolated from the other diploid A-genome species in potato relatives.</title>
        <authorList>
            <person name="Hosaka K."/>
        </authorList>
    </citation>
    <scope>NUCLEOTIDE SEQUENCE</scope>
    <source>
        <tissue evidence="1">Young leaves</tissue>
    </source>
</reference>
<name>A0AAF0V2Q7_SOLVR</name>
<dbReference type="EMBL" id="CP133623">
    <property type="protein sequence ID" value="WMV57217.1"/>
    <property type="molecule type" value="Genomic_DNA"/>
</dbReference>
<protein>
    <submittedName>
        <fullName evidence="1">Uncharacterized protein</fullName>
    </submittedName>
</protein>